<keyword evidence="1" id="KW-0436">Ligase</keyword>
<protein>
    <submittedName>
        <fullName evidence="1">Biotin carboxylase of acetyl-CoA carboxylase</fullName>
        <ecNumber evidence="1">6.3.4.14</ecNumber>
    </submittedName>
</protein>
<dbReference type="EMBL" id="UOEH01000425">
    <property type="protein sequence ID" value="VAW04128.1"/>
    <property type="molecule type" value="Genomic_DNA"/>
</dbReference>
<dbReference type="AlphaFoldDB" id="A0A3B0SFR3"/>
<gene>
    <name evidence="1" type="ORF">MNBD_ALPHA05-1701</name>
</gene>
<name>A0A3B0SFR3_9ZZZZ</name>
<sequence length="40" mass="4642">MAFAGVETTIPLFIDLVDDPEFCRGDYNIHWLEEWLAKEG</sequence>
<reference evidence="1" key="1">
    <citation type="submission" date="2018-06" db="EMBL/GenBank/DDBJ databases">
        <authorList>
            <person name="Zhirakovskaya E."/>
        </authorList>
    </citation>
    <scope>NUCLEOTIDE SEQUENCE</scope>
</reference>
<dbReference type="EC" id="6.3.4.14" evidence="1"/>
<proteinExistence type="predicted"/>
<evidence type="ECO:0000313" key="1">
    <source>
        <dbReference type="EMBL" id="VAW04128.1"/>
    </source>
</evidence>
<dbReference type="InterPro" id="IPR011054">
    <property type="entry name" value="Rudment_hybrid_motif"/>
</dbReference>
<organism evidence="1">
    <name type="scientific">hydrothermal vent metagenome</name>
    <dbReference type="NCBI Taxonomy" id="652676"/>
    <lineage>
        <taxon>unclassified sequences</taxon>
        <taxon>metagenomes</taxon>
        <taxon>ecological metagenomes</taxon>
    </lineage>
</organism>
<dbReference type="GO" id="GO:0004075">
    <property type="term" value="F:biotin carboxylase activity"/>
    <property type="evidence" value="ECO:0007669"/>
    <property type="project" value="UniProtKB-EC"/>
</dbReference>
<dbReference type="SUPFAM" id="SSF51246">
    <property type="entry name" value="Rudiment single hybrid motif"/>
    <property type="match status" value="1"/>
</dbReference>
<accession>A0A3B0SFR3</accession>